<proteinExistence type="predicted"/>
<dbReference type="Proteomes" id="UP000663452">
    <property type="component" value="Chromosome"/>
</dbReference>
<name>A0ABX7LE99_9BACL</name>
<evidence type="ECO:0000313" key="3">
    <source>
        <dbReference type="EMBL" id="QSF46445.1"/>
    </source>
</evidence>
<accession>A0ABX7LE99</accession>
<organism evidence="3 4">
    <name type="scientific">Paenibacillus tianjinensis</name>
    <dbReference type="NCBI Taxonomy" id="2810347"/>
    <lineage>
        <taxon>Bacteria</taxon>
        <taxon>Bacillati</taxon>
        <taxon>Bacillota</taxon>
        <taxon>Bacilli</taxon>
        <taxon>Bacillales</taxon>
        <taxon>Paenibacillaceae</taxon>
        <taxon>Paenibacillus</taxon>
    </lineage>
</organism>
<protein>
    <submittedName>
        <fullName evidence="3">Uncharacterized protein</fullName>
    </submittedName>
</protein>
<feature type="chain" id="PRO_5046091272" evidence="2">
    <location>
        <begin position="26"/>
        <end position="860"/>
    </location>
</feature>
<sequence>MHKRRKSYVLLLLSTFAVSQIPGYAGTAAYAASSGGTAATVAAYATEISTLAKLSSMNLGASLSVKLSDLGVFAQDSGNILTYTLTYTNTSSTSANLVDYFSKVVTSGGSIIKGTPVSADSAVKKISGKETKSITYYANIGKATTVKGLKISMYGWNFSSANYEQRIGTFTVPANYSLSALQGESKKIELNSVPVTSQAGSLQMYKYNGKVYAKVGLSLTNLGTKVLTDPGYSMYLKSLGGSVFTLLLDESSSEYKIQPQEKKTLYFMTEIPAYMNVTKMTLQIAKPDEGLKLNLPVVSYALPAAVTADFTVAAGAIKKVSIDSNVVDMQLKSSAVYAENENGIWTYQFRVKNTGSKAVTLPNYELSVKSAEGYSFPITTTAFNSLTLKPLEEKLIELSTSIPLELAQDNLQLQVIPPVGSEDSSKIVLPAAYFKIPYKLEGNIHVASESSVANNYGTFAVSLQSLQRLPWGDEDLVQAKLSIRNSTSKTITLPKLTGILKADLNDLTSSSQAVVDNDVSILAPGESAQVTVLAHVPYTLDYSQTKIILQEPSGPFLTLSTTDGAVTSLPPLAAGSAIKITTTGKKASIQERLTTVYTGSSSKTVYSEVEMNSSETRQTNLTRLYAIFRTADGQSFEATVNQSELPTGASGKTLVTFWANIPTAVDTSALQLYIGQGVAGGKLTTAGTAATGYVNTNALSLNVKTVTAQTNLASGVSMFPYFLAVNSSAGSMVAGSSNLTLSFNYSLTQDSTYQTGTYGHKLVLRFVDPFGQFYEKALSLGSDLVVGSNGQYSTTIASSLFQTLSGGSYSLTLYDEFQGQRMELGSQVYYITVTKPATTTDDKDTDTKTDSSDTATDSAS</sequence>
<feature type="region of interest" description="Disordered" evidence="1">
    <location>
        <begin position="838"/>
        <end position="860"/>
    </location>
</feature>
<gene>
    <name evidence="3" type="ORF">JRJ22_07650</name>
</gene>
<feature type="signal peptide" evidence="2">
    <location>
        <begin position="1"/>
        <end position="25"/>
    </location>
</feature>
<keyword evidence="4" id="KW-1185">Reference proteome</keyword>
<keyword evidence="2" id="KW-0732">Signal</keyword>
<dbReference type="RefSeq" id="WP_206103923.1">
    <property type="nucleotide sequence ID" value="NZ_CP070969.1"/>
</dbReference>
<dbReference type="EMBL" id="CP070969">
    <property type="protein sequence ID" value="QSF46445.1"/>
    <property type="molecule type" value="Genomic_DNA"/>
</dbReference>
<feature type="compositionally biased region" description="Basic and acidic residues" evidence="1">
    <location>
        <begin position="840"/>
        <end position="851"/>
    </location>
</feature>
<reference evidence="3 4" key="1">
    <citation type="submission" date="2021-02" db="EMBL/GenBank/DDBJ databases">
        <title>Paenibacillus tianjinensis sp. nov.</title>
        <authorList>
            <person name="Liu H."/>
        </authorList>
    </citation>
    <scope>NUCLEOTIDE SEQUENCE [LARGE SCALE GENOMIC DNA]</scope>
    <source>
        <strain evidence="3 4">TB2019</strain>
    </source>
</reference>
<evidence type="ECO:0000313" key="4">
    <source>
        <dbReference type="Proteomes" id="UP000663452"/>
    </source>
</evidence>
<evidence type="ECO:0000256" key="1">
    <source>
        <dbReference type="SAM" id="MobiDB-lite"/>
    </source>
</evidence>
<evidence type="ECO:0000256" key="2">
    <source>
        <dbReference type="SAM" id="SignalP"/>
    </source>
</evidence>